<keyword evidence="2" id="KW-0808">Transferase</keyword>
<evidence type="ECO:0000313" key="3">
    <source>
        <dbReference type="Proteomes" id="UP000195981"/>
    </source>
</evidence>
<dbReference type="Proteomes" id="UP000195981">
    <property type="component" value="Unassembled WGS sequence"/>
</dbReference>
<keyword evidence="3" id="KW-1185">Reference proteome</keyword>
<dbReference type="EMBL" id="FWFG01000052">
    <property type="protein sequence ID" value="SLM90976.1"/>
    <property type="molecule type" value="Genomic_DNA"/>
</dbReference>
<dbReference type="PANTHER" id="PTHR21310:SF15">
    <property type="entry name" value="AMINOGLYCOSIDE PHOSPHOTRANSFERASE DOMAIN-CONTAINING PROTEIN"/>
    <property type="match status" value="1"/>
</dbReference>
<reference evidence="2 3" key="1">
    <citation type="submission" date="2017-02" db="EMBL/GenBank/DDBJ databases">
        <authorList>
            <person name="Peterson S.W."/>
        </authorList>
    </citation>
    <scope>NUCLEOTIDE SEQUENCE [LARGE SCALE GENOMIC DNA]</scope>
    <source>
        <strain evidence="2 3">CIP104813</strain>
    </source>
</reference>
<evidence type="ECO:0000259" key="1">
    <source>
        <dbReference type="Pfam" id="PF01636"/>
    </source>
</evidence>
<dbReference type="InterPro" id="IPR002575">
    <property type="entry name" value="Aminoglycoside_PTrfase"/>
</dbReference>
<dbReference type="AlphaFoldDB" id="A0A1X6WYK4"/>
<dbReference type="Gene3D" id="3.30.200.20">
    <property type="entry name" value="Phosphorylase Kinase, domain 1"/>
    <property type="match status" value="1"/>
</dbReference>
<protein>
    <submittedName>
        <fullName evidence="2">Aminoglycoside phosphotransferase</fullName>
    </submittedName>
</protein>
<dbReference type="InterPro" id="IPR051678">
    <property type="entry name" value="AGP_Transferase"/>
</dbReference>
<proteinExistence type="predicted"/>
<organism evidence="2 3">
    <name type="scientific">Brachybacterium nesterenkovii</name>
    <dbReference type="NCBI Taxonomy" id="47847"/>
    <lineage>
        <taxon>Bacteria</taxon>
        <taxon>Bacillati</taxon>
        <taxon>Actinomycetota</taxon>
        <taxon>Actinomycetes</taxon>
        <taxon>Micrococcales</taxon>
        <taxon>Dermabacteraceae</taxon>
        <taxon>Brachybacterium</taxon>
    </lineage>
</organism>
<dbReference type="SUPFAM" id="SSF56112">
    <property type="entry name" value="Protein kinase-like (PK-like)"/>
    <property type="match status" value="1"/>
</dbReference>
<evidence type="ECO:0000313" key="2">
    <source>
        <dbReference type="EMBL" id="SLM90976.1"/>
    </source>
</evidence>
<sequence length="298" mass="31435">MERLRSLLVPEPGVDLSPVAWAPAPLPLGEGWDNTIWDVGSMPDGTPLALRVARREVAVELLDHEVLVLRHLAASAQTLPMRLQSVLATADAAVMVTWAFGHSAADGTDDERSGCAEVLARMLARMHAPAQAGLARNPVRGCPLADRDAALRADLLVAEIDDEAAERALAVWDQGLAAPVWDGPELLLHGDPHPANVIVADDAGAPWLIDFGDTTPGDPASDLGALALFRPDALDPSGAVLAAYRADAAWDGAADDGTWDALIARARAWSVRMAVSLLTAYGRGEGLGRCAAEVLRRL</sequence>
<dbReference type="InterPro" id="IPR011009">
    <property type="entry name" value="Kinase-like_dom_sf"/>
</dbReference>
<dbReference type="GO" id="GO:0016740">
    <property type="term" value="F:transferase activity"/>
    <property type="evidence" value="ECO:0007669"/>
    <property type="project" value="UniProtKB-KW"/>
</dbReference>
<feature type="domain" description="Aminoglycoside phosphotransferase" evidence="1">
    <location>
        <begin position="27"/>
        <end position="252"/>
    </location>
</feature>
<name>A0A1X6WYK4_9MICO</name>
<dbReference type="PANTHER" id="PTHR21310">
    <property type="entry name" value="AMINOGLYCOSIDE PHOSPHOTRANSFERASE-RELATED-RELATED"/>
    <property type="match status" value="1"/>
</dbReference>
<accession>A0A1X6WYK4</accession>
<dbReference type="Pfam" id="PF01636">
    <property type="entry name" value="APH"/>
    <property type="match status" value="1"/>
</dbReference>
<gene>
    <name evidence="2" type="ORF">FM110_05955</name>
</gene>
<dbReference type="Gene3D" id="3.90.1200.10">
    <property type="match status" value="1"/>
</dbReference>